<dbReference type="RefSeq" id="WP_097154344.1">
    <property type="nucleotide sequence ID" value="NZ_OBEL01000003.1"/>
</dbReference>
<dbReference type="EMBL" id="OBEL01000003">
    <property type="protein sequence ID" value="SNZ19994.1"/>
    <property type="molecule type" value="Genomic_DNA"/>
</dbReference>
<dbReference type="Pfam" id="PF00583">
    <property type="entry name" value="Acetyltransf_1"/>
    <property type="match status" value="1"/>
</dbReference>
<dbReference type="InterPro" id="IPR016181">
    <property type="entry name" value="Acyl_CoA_acyltransferase"/>
</dbReference>
<keyword evidence="5" id="KW-1185">Reference proteome</keyword>
<dbReference type="Gene3D" id="3.40.630.30">
    <property type="match status" value="1"/>
</dbReference>
<keyword evidence="1 4" id="KW-0808">Transferase</keyword>
<dbReference type="SUPFAM" id="SSF55729">
    <property type="entry name" value="Acyl-CoA N-acyltransferases (Nat)"/>
    <property type="match status" value="1"/>
</dbReference>
<organism evidence="4 5">
    <name type="scientific">Cohaesibacter gelatinilyticus</name>
    <dbReference type="NCBI Taxonomy" id="372072"/>
    <lineage>
        <taxon>Bacteria</taxon>
        <taxon>Pseudomonadati</taxon>
        <taxon>Pseudomonadota</taxon>
        <taxon>Alphaproteobacteria</taxon>
        <taxon>Hyphomicrobiales</taxon>
        <taxon>Cohaesibacteraceae</taxon>
    </lineage>
</organism>
<evidence type="ECO:0000256" key="2">
    <source>
        <dbReference type="ARBA" id="ARBA00023315"/>
    </source>
</evidence>
<dbReference type="PANTHER" id="PTHR43877">
    <property type="entry name" value="AMINOALKYLPHOSPHONATE N-ACETYLTRANSFERASE-RELATED-RELATED"/>
    <property type="match status" value="1"/>
</dbReference>
<accession>A0A285PE15</accession>
<dbReference type="Proteomes" id="UP000219439">
    <property type="component" value="Unassembled WGS sequence"/>
</dbReference>
<feature type="domain" description="N-acetyltransferase" evidence="3">
    <location>
        <begin position="1"/>
        <end position="150"/>
    </location>
</feature>
<reference evidence="4 5" key="1">
    <citation type="submission" date="2017-09" db="EMBL/GenBank/DDBJ databases">
        <authorList>
            <person name="Ehlers B."/>
            <person name="Leendertz F.H."/>
        </authorList>
    </citation>
    <scope>NUCLEOTIDE SEQUENCE [LARGE SCALE GENOMIC DNA]</scope>
    <source>
        <strain evidence="4 5">DSM 18289</strain>
    </source>
</reference>
<evidence type="ECO:0000313" key="5">
    <source>
        <dbReference type="Proteomes" id="UP000219439"/>
    </source>
</evidence>
<dbReference type="AlphaFoldDB" id="A0A285PE15"/>
<dbReference type="InterPro" id="IPR050832">
    <property type="entry name" value="Bact_Acetyltransf"/>
</dbReference>
<evidence type="ECO:0000313" key="4">
    <source>
        <dbReference type="EMBL" id="SNZ19994.1"/>
    </source>
</evidence>
<proteinExistence type="predicted"/>
<dbReference type="GO" id="GO:0016747">
    <property type="term" value="F:acyltransferase activity, transferring groups other than amino-acyl groups"/>
    <property type="evidence" value="ECO:0007669"/>
    <property type="project" value="InterPro"/>
</dbReference>
<dbReference type="InterPro" id="IPR000182">
    <property type="entry name" value="GNAT_dom"/>
</dbReference>
<sequence length="150" mass="17034">MIIRPATEGDLPALLKLYRSLIPNDPVLDEDRAVEIFRQFHNRAMGKIYLGREEGQAVASCCLVIVPNLTRGGRPYALIENVVTHIEHRNKGYGKSIIRHACDQAFEQGCYKVMLMTGSQNPEVLRFYLAAGFVQDKTGFQMRNVPRRIE</sequence>
<evidence type="ECO:0000259" key="3">
    <source>
        <dbReference type="PROSITE" id="PS51186"/>
    </source>
</evidence>
<evidence type="ECO:0000256" key="1">
    <source>
        <dbReference type="ARBA" id="ARBA00022679"/>
    </source>
</evidence>
<gene>
    <name evidence="4" type="ORF">SAMN06265368_3090</name>
</gene>
<dbReference type="OrthoDB" id="7595389at2"/>
<name>A0A285PE15_9HYPH</name>
<dbReference type="PROSITE" id="PS51186">
    <property type="entry name" value="GNAT"/>
    <property type="match status" value="1"/>
</dbReference>
<dbReference type="CDD" id="cd04301">
    <property type="entry name" value="NAT_SF"/>
    <property type="match status" value="1"/>
</dbReference>
<keyword evidence="2 4" id="KW-0012">Acyltransferase</keyword>
<protein>
    <submittedName>
        <fullName evidence="4">L-amino acid N-acyltransferase YncA</fullName>
    </submittedName>
</protein>